<sequence>MRQPAATFGLAMICALVAGCGSSIGNAESITPTRTMIPRPLVERELPELLLSPDEINVTMGTTGMALTGSQTALSDSSADMAPIECLAVDAAAEAPVYAGSGYSASRDESLNNGDDFTHYLKQAVVVFPLVEKAQAFFDASAQQWPQCRYYTHLQSGTEWVPGPITNADGVLSVVATQQHARAGGWACGRALALRNNVIVDINTCAANPGDSAVRVATQIADNVSARW</sequence>
<evidence type="ECO:0000313" key="2">
    <source>
        <dbReference type="EMBL" id="BBX16519.1"/>
    </source>
</evidence>
<feature type="domain" description="PknH-like extracellular" evidence="1">
    <location>
        <begin position="44"/>
        <end position="222"/>
    </location>
</feature>
<dbReference type="RefSeq" id="WP_098004953.1">
    <property type="nucleotide sequence ID" value="NZ_AP022563.1"/>
</dbReference>
<dbReference type="KEGG" id="mdu:MDUV_13790"/>
<proteinExistence type="predicted"/>
<dbReference type="InterPro" id="IPR038232">
    <property type="entry name" value="PknH-like_Extracell_sf"/>
</dbReference>
<evidence type="ECO:0000313" key="3">
    <source>
        <dbReference type="Proteomes" id="UP000467006"/>
    </source>
</evidence>
<protein>
    <recommendedName>
        <fullName evidence="1">PknH-like extracellular domain-containing protein</fullName>
    </recommendedName>
</protein>
<reference evidence="2 3" key="1">
    <citation type="journal article" date="2019" name="Emerg. Microbes Infect.">
        <title>Comprehensive subspecies identification of 175 nontuberculous mycobacteria species based on 7547 genomic profiles.</title>
        <authorList>
            <person name="Matsumoto Y."/>
            <person name="Kinjo T."/>
            <person name="Motooka D."/>
            <person name="Nabeya D."/>
            <person name="Jung N."/>
            <person name="Uechi K."/>
            <person name="Horii T."/>
            <person name="Iida T."/>
            <person name="Fujita J."/>
            <person name="Nakamura S."/>
        </authorList>
    </citation>
    <scope>NUCLEOTIDE SEQUENCE [LARGE SCALE GENOMIC DNA]</scope>
    <source>
        <strain evidence="2 3">JCM 6396</strain>
    </source>
</reference>
<keyword evidence="3" id="KW-1185">Reference proteome</keyword>
<organism evidence="2 3">
    <name type="scientific">Mycolicibacterium duvalii</name>
    <dbReference type="NCBI Taxonomy" id="39688"/>
    <lineage>
        <taxon>Bacteria</taxon>
        <taxon>Bacillati</taxon>
        <taxon>Actinomycetota</taxon>
        <taxon>Actinomycetes</taxon>
        <taxon>Mycobacteriales</taxon>
        <taxon>Mycobacteriaceae</taxon>
        <taxon>Mycolicibacterium</taxon>
    </lineage>
</organism>
<dbReference type="AlphaFoldDB" id="A0A7I7JZ45"/>
<dbReference type="Gene3D" id="3.40.1000.70">
    <property type="entry name" value="PknH-like extracellular domain"/>
    <property type="match status" value="1"/>
</dbReference>
<dbReference type="EMBL" id="AP022563">
    <property type="protein sequence ID" value="BBX16519.1"/>
    <property type="molecule type" value="Genomic_DNA"/>
</dbReference>
<dbReference type="OrthoDB" id="4761399at2"/>
<name>A0A7I7JZ45_9MYCO</name>
<dbReference type="Proteomes" id="UP000467006">
    <property type="component" value="Chromosome"/>
</dbReference>
<dbReference type="InterPro" id="IPR026954">
    <property type="entry name" value="PknH-like_Extracell"/>
</dbReference>
<accession>A0A7I7JZ45</accession>
<gene>
    <name evidence="2" type="ORF">MDUV_13790</name>
</gene>
<dbReference type="Pfam" id="PF14032">
    <property type="entry name" value="PknH_C"/>
    <property type="match status" value="1"/>
</dbReference>
<dbReference type="PROSITE" id="PS51257">
    <property type="entry name" value="PROKAR_LIPOPROTEIN"/>
    <property type="match status" value="1"/>
</dbReference>
<evidence type="ECO:0000259" key="1">
    <source>
        <dbReference type="Pfam" id="PF14032"/>
    </source>
</evidence>